<evidence type="ECO:0000256" key="8">
    <source>
        <dbReference type="SAM" id="Phobius"/>
    </source>
</evidence>
<dbReference type="InterPro" id="IPR009450">
    <property type="entry name" value="Plno_GlcNAc_GPI2"/>
</dbReference>
<comment type="subcellular location">
    <subcellularLocation>
        <location evidence="1">Membrane</location>
        <topology evidence="1">Multi-pass membrane protein</topology>
    </subcellularLocation>
</comment>
<keyword evidence="5 8" id="KW-0812">Transmembrane</keyword>
<evidence type="ECO:0000256" key="4">
    <source>
        <dbReference type="ARBA" id="ARBA00022502"/>
    </source>
</evidence>
<dbReference type="Pfam" id="PF06432">
    <property type="entry name" value="GPI2"/>
    <property type="match status" value="1"/>
</dbReference>
<evidence type="ECO:0000256" key="2">
    <source>
        <dbReference type="ARBA" id="ARBA00004687"/>
    </source>
</evidence>
<protein>
    <submittedName>
        <fullName evidence="9">Phosphatidylinositol glycan, class C</fullName>
    </submittedName>
</protein>
<reference evidence="9" key="1">
    <citation type="submission" date="2014-05" db="EMBL/GenBank/DDBJ databases">
        <title>The transcriptome of the halophilic microalga Tetraselmis sp. GSL018 isolated from the Great Salt Lake, Utah.</title>
        <authorList>
            <person name="Jinkerson R.E."/>
            <person name="D'Adamo S."/>
            <person name="Posewitz M.C."/>
        </authorList>
    </citation>
    <scope>NUCLEOTIDE SEQUENCE</scope>
    <source>
        <strain evidence="9">GSL018</strain>
    </source>
</reference>
<comment type="pathway">
    <text evidence="2">Glycolipid biosynthesis; glycosylphosphatidylinositol-anchor biosynthesis.</text>
</comment>
<dbReference type="GO" id="GO:0000506">
    <property type="term" value="C:glycosylphosphatidylinositol-N-acetylglucosaminyltransferase (GPI-GnT) complex"/>
    <property type="evidence" value="ECO:0007669"/>
    <property type="project" value="TreeGrafter"/>
</dbReference>
<accession>A0A061S5W0</accession>
<dbReference type="PIRSF" id="PIRSF016104">
    <property type="entry name" value="GPI2"/>
    <property type="match status" value="1"/>
</dbReference>
<keyword evidence="4" id="KW-0337">GPI-anchor biosynthesis</keyword>
<evidence type="ECO:0000256" key="6">
    <source>
        <dbReference type="ARBA" id="ARBA00022989"/>
    </source>
</evidence>
<feature type="transmembrane region" description="Helical" evidence="8">
    <location>
        <begin position="110"/>
        <end position="128"/>
    </location>
</feature>
<keyword evidence="7 8" id="KW-0472">Membrane</keyword>
<dbReference type="AlphaFoldDB" id="A0A061S5W0"/>
<feature type="transmembrane region" description="Helical" evidence="8">
    <location>
        <begin position="79"/>
        <end position="98"/>
    </location>
</feature>
<dbReference type="GO" id="GO:0006506">
    <property type="term" value="P:GPI anchor biosynthetic process"/>
    <property type="evidence" value="ECO:0007669"/>
    <property type="project" value="UniProtKB-UniPathway"/>
</dbReference>
<dbReference type="EMBL" id="GBEZ01004676">
    <property type="protein sequence ID" value="JAC80562.1"/>
    <property type="molecule type" value="Transcribed_RNA"/>
</dbReference>
<evidence type="ECO:0000256" key="7">
    <source>
        <dbReference type="ARBA" id="ARBA00023136"/>
    </source>
</evidence>
<feature type="transmembrane region" description="Helical" evidence="8">
    <location>
        <begin position="135"/>
        <end position="155"/>
    </location>
</feature>
<proteinExistence type="inferred from homology"/>
<dbReference type="PANTHER" id="PTHR12982">
    <property type="entry name" value="PHOSPHATIDYLINOSITOL GLYCAN, CLASS C"/>
    <property type="match status" value="1"/>
</dbReference>
<dbReference type="UniPathway" id="UPA00196"/>
<gene>
    <name evidence="9" type="primary">GPI2</name>
    <name evidence="9" type="ORF">TSPGSL018_9991</name>
</gene>
<feature type="transmembrane region" description="Helical" evidence="8">
    <location>
        <begin position="167"/>
        <end position="188"/>
    </location>
</feature>
<organism evidence="9">
    <name type="scientific">Tetraselmis sp. GSL018</name>
    <dbReference type="NCBI Taxonomy" id="582737"/>
    <lineage>
        <taxon>Eukaryota</taxon>
        <taxon>Viridiplantae</taxon>
        <taxon>Chlorophyta</taxon>
        <taxon>core chlorophytes</taxon>
        <taxon>Chlorodendrophyceae</taxon>
        <taxon>Chlorodendrales</taxon>
        <taxon>Chlorodendraceae</taxon>
        <taxon>Tetraselmis</taxon>
    </lineage>
</organism>
<name>A0A061S5W0_9CHLO</name>
<evidence type="ECO:0000313" key="9">
    <source>
        <dbReference type="EMBL" id="JAC80562.1"/>
    </source>
</evidence>
<sequence>MEKDKRPPWKKVLFESQPYEDNHTDSTFLENLVLNADISTRNYWEVAYGTCTIVQQLSTVVGAVAVPVHLHQGRISSDILLAVDFAILALGYALGYLVGGRVPGGSLRRGLRQCVLLLAGVYFEAPLLMSLARTISGDTIVGCIAALLVAHLYLYDYGFVNSATDSLQGSISLFAAVFSSVLAASRLVQRKQVFVHILFSLEMYLLSPFLRRFLCRTHSAIHVATTALMGLGAALLLAALSAVAASAFCAASLFITFACPMWLMRIQKYKQKINGPWDEAVPKWSSLVSNFQYGSPEVQQR</sequence>
<feature type="transmembrane region" description="Helical" evidence="8">
    <location>
        <begin position="230"/>
        <end position="263"/>
    </location>
</feature>
<keyword evidence="6 8" id="KW-1133">Transmembrane helix</keyword>
<dbReference type="PANTHER" id="PTHR12982:SF0">
    <property type="entry name" value="PHOSPHATIDYLINOSITOL N-ACETYLGLUCOSAMINYLTRANSFERASE SUBUNIT C"/>
    <property type="match status" value="1"/>
</dbReference>
<evidence type="ECO:0000256" key="1">
    <source>
        <dbReference type="ARBA" id="ARBA00004141"/>
    </source>
</evidence>
<evidence type="ECO:0000256" key="5">
    <source>
        <dbReference type="ARBA" id="ARBA00022692"/>
    </source>
</evidence>
<comment type="similarity">
    <text evidence="3">Belongs to the PIGC family.</text>
</comment>
<evidence type="ECO:0000256" key="3">
    <source>
        <dbReference type="ARBA" id="ARBA00008321"/>
    </source>
</evidence>